<proteinExistence type="predicted"/>
<evidence type="ECO:0000256" key="1">
    <source>
        <dbReference type="SAM" id="Phobius"/>
    </source>
</evidence>
<keyword evidence="3" id="KW-1185">Reference proteome</keyword>
<keyword evidence="1" id="KW-1133">Transmembrane helix</keyword>
<feature type="transmembrane region" description="Helical" evidence="1">
    <location>
        <begin position="60"/>
        <end position="80"/>
    </location>
</feature>
<sequence>MSTENKDSPFSFIFAIMWLTLFIFPLNSQWSYFLVSIIIFLSVIKLIMPFKKLDSHVNNFWWWFITAIIVNSAVGVYLSTIEKGEFTIAIAFIVLYAISFPFLKKSIKFLNNK</sequence>
<feature type="transmembrane region" description="Helical" evidence="1">
    <location>
        <begin position="30"/>
        <end position="48"/>
    </location>
</feature>
<keyword evidence="1" id="KW-0472">Membrane</keyword>
<feature type="transmembrane region" description="Helical" evidence="1">
    <location>
        <begin position="86"/>
        <end position="103"/>
    </location>
</feature>
<reference evidence="2 3" key="1">
    <citation type="submission" date="2023-03" db="EMBL/GenBank/DDBJ databases">
        <title>Thalassotalea loyana LMG 22536T draft genome sequence.</title>
        <authorList>
            <person name="Sawabe T."/>
        </authorList>
    </citation>
    <scope>NUCLEOTIDE SEQUENCE [LARGE SCALE GENOMIC DNA]</scope>
    <source>
        <strain evidence="2 3">LMG 22536</strain>
    </source>
</reference>
<organism evidence="2 3">
    <name type="scientific">Thalassotalea loyana</name>
    <dbReference type="NCBI Taxonomy" id="280483"/>
    <lineage>
        <taxon>Bacteria</taxon>
        <taxon>Pseudomonadati</taxon>
        <taxon>Pseudomonadota</taxon>
        <taxon>Gammaproteobacteria</taxon>
        <taxon>Alteromonadales</taxon>
        <taxon>Colwelliaceae</taxon>
        <taxon>Thalassotalea</taxon>
    </lineage>
</organism>
<comment type="caution">
    <text evidence="2">The sequence shown here is derived from an EMBL/GenBank/DDBJ whole genome shotgun (WGS) entry which is preliminary data.</text>
</comment>
<keyword evidence="1" id="KW-0812">Transmembrane</keyword>
<gene>
    <name evidence="2" type="ORF">tloyanaT_21750</name>
</gene>
<feature type="transmembrane region" description="Helical" evidence="1">
    <location>
        <begin position="7"/>
        <end position="24"/>
    </location>
</feature>
<dbReference type="EMBL" id="BSSV01000004">
    <property type="protein sequence ID" value="GLX85923.1"/>
    <property type="molecule type" value="Genomic_DNA"/>
</dbReference>
<name>A0ABQ6HCU1_9GAMM</name>
<evidence type="ECO:0000313" key="3">
    <source>
        <dbReference type="Proteomes" id="UP001157134"/>
    </source>
</evidence>
<dbReference type="Proteomes" id="UP001157134">
    <property type="component" value="Unassembled WGS sequence"/>
</dbReference>
<protein>
    <submittedName>
        <fullName evidence="2">Uncharacterized protein</fullName>
    </submittedName>
</protein>
<accession>A0ABQ6HCU1</accession>
<dbReference type="RefSeq" id="WP_284298478.1">
    <property type="nucleotide sequence ID" value="NZ_BSSV01000004.1"/>
</dbReference>
<evidence type="ECO:0000313" key="2">
    <source>
        <dbReference type="EMBL" id="GLX85923.1"/>
    </source>
</evidence>